<organism evidence="1 2">
    <name type="scientific">Lactuca virosa</name>
    <dbReference type="NCBI Taxonomy" id="75947"/>
    <lineage>
        <taxon>Eukaryota</taxon>
        <taxon>Viridiplantae</taxon>
        <taxon>Streptophyta</taxon>
        <taxon>Embryophyta</taxon>
        <taxon>Tracheophyta</taxon>
        <taxon>Spermatophyta</taxon>
        <taxon>Magnoliopsida</taxon>
        <taxon>eudicotyledons</taxon>
        <taxon>Gunneridae</taxon>
        <taxon>Pentapetalae</taxon>
        <taxon>asterids</taxon>
        <taxon>campanulids</taxon>
        <taxon>Asterales</taxon>
        <taxon>Asteraceae</taxon>
        <taxon>Cichorioideae</taxon>
        <taxon>Cichorieae</taxon>
        <taxon>Lactucinae</taxon>
        <taxon>Lactuca</taxon>
    </lineage>
</organism>
<dbReference type="EMBL" id="CAKMRJ010003334">
    <property type="protein sequence ID" value="CAH1433554.1"/>
    <property type="molecule type" value="Genomic_DNA"/>
</dbReference>
<gene>
    <name evidence="1" type="ORF">LVIROSA_LOCUS20139</name>
</gene>
<name>A0AAU9N0H3_9ASTR</name>
<comment type="caution">
    <text evidence="1">The sequence shown here is derived from an EMBL/GenBank/DDBJ whole genome shotgun (WGS) entry which is preliminary data.</text>
</comment>
<sequence length="125" mass="13970">MPSRLAAAAAVTSDEKTKPPFSEVYLPPLGLQLHSINEWSFFDRFHLAIDIKLSIPFLGFLPLAHLQSLVSGLTTRLSDSDNSRGFLKVSRAILRIVGFVYRVSILTQEELKFIETNGLKLLSKL</sequence>
<dbReference type="AlphaFoldDB" id="A0AAU9N0H3"/>
<reference evidence="1 2" key="1">
    <citation type="submission" date="2022-01" db="EMBL/GenBank/DDBJ databases">
        <authorList>
            <person name="Xiong W."/>
            <person name="Schranz E."/>
        </authorList>
    </citation>
    <scope>NUCLEOTIDE SEQUENCE [LARGE SCALE GENOMIC DNA]</scope>
</reference>
<evidence type="ECO:0000313" key="1">
    <source>
        <dbReference type="EMBL" id="CAH1433554.1"/>
    </source>
</evidence>
<protein>
    <submittedName>
        <fullName evidence="1">Uncharacterized protein</fullName>
    </submittedName>
</protein>
<proteinExistence type="predicted"/>
<accession>A0AAU9N0H3</accession>
<evidence type="ECO:0000313" key="2">
    <source>
        <dbReference type="Proteomes" id="UP001157418"/>
    </source>
</evidence>
<dbReference type="Proteomes" id="UP001157418">
    <property type="component" value="Unassembled WGS sequence"/>
</dbReference>
<keyword evidence="2" id="KW-1185">Reference proteome</keyword>